<evidence type="ECO:0000313" key="10">
    <source>
        <dbReference type="Proteomes" id="UP000446768"/>
    </source>
</evidence>
<feature type="transmembrane region" description="Helical" evidence="7">
    <location>
        <begin position="21"/>
        <end position="43"/>
    </location>
</feature>
<feature type="transmembrane region" description="Helical" evidence="7">
    <location>
        <begin position="143"/>
        <end position="164"/>
    </location>
</feature>
<keyword evidence="5 7" id="KW-0472">Membrane</keyword>
<dbReference type="PANTHER" id="PTHR47371">
    <property type="entry name" value="LIPOTEICHOIC ACID SYNTHASE"/>
    <property type="match status" value="1"/>
</dbReference>
<comment type="subcellular location">
    <subcellularLocation>
        <location evidence="1">Cell membrane</location>
        <topology evidence="1">Multi-pass membrane protein</topology>
    </subcellularLocation>
</comment>
<dbReference type="Proteomes" id="UP000446768">
    <property type="component" value="Unassembled WGS sequence"/>
</dbReference>
<evidence type="ECO:0000256" key="4">
    <source>
        <dbReference type="ARBA" id="ARBA00022989"/>
    </source>
</evidence>
<dbReference type="SUPFAM" id="SSF53649">
    <property type="entry name" value="Alkaline phosphatase-like"/>
    <property type="match status" value="1"/>
</dbReference>
<comment type="caution">
    <text evidence="9">The sequence shown here is derived from an EMBL/GenBank/DDBJ whole genome shotgun (WGS) entry which is preliminary data.</text>
</comment>
<evidence type="ECO:0000256" key="5">
    <source>
        <dbReference type="ARBA" id="ARBA00023136"/>
    </source>
</evidence>
<feature type="transmembrane region" description="Helical" evidence="7">
    <location>
        <begin position="173"/>
        <end position="192"/>
    </location>
</feature>
<dbReference type="Gene3D" id="3.40.720.10">
    <property type="entry name" value="Alkaline Phosphatase, subunit A"/>
    <property type="match status" value="1"/>
</dbReference>
<dbReference type="PANTHER" id="PTHR47371:SF3">
    <property type="entry name" value="PHOSPHOGLYCEROL TRANSFERASE I"/>
    <property type="match status" value="1"/>
</dbReference>
<keyword evidence="10" id="KW-1185">Reference proteome</keyword>
<evidence type="ECO:0000313" key="9">
    <source>
        <dbReference type="EMBL" id="MRV75720.1"/>
    </source>
</evidence>
<keyword evidence="9" id="KW-0808">Transferase</keyword>
<dbReference type="GO" id="GO:0016740">
    <property type="term" value="F:transferase activity"/>
    <property type="evidence" value="ECO:0007669"/>
    <property type="project" value="UniProtKB-KW"/>
</dbReference>
<dbReference type="InterPro" id="IPR050448">
    <property type="entry name" value="OpgB/LTA_synthase_biosynth"/>
</dbReference>
<evidence type="ECO:0000256" key="6">
    <source>
        <dbReference type="SAM" id="MobiDB-lite"/>
    </source>
</evidence>
<protein>
    <submittedName>
        <fullName evidence="9">Sulfatase-like hydrolase/transferase</fullName>
    </submittedName>
</protein>
<feature type="region of interest" description="Disordered" evidence="6">
    <location>
        <begin position="241"/>
        <end position="261"/>
    </location>
</feature>
<dbReference type="InterPro" id="IPR017850">
    <property type="entry name" value="Alkaline_phosphatase_core_sf"/>
</dbReference>
<gene>
    <name evidence="9" type="ORF">GJ700_28790</name>
</gene>
<dbReference type="RefSeq" id="WP_154380535.1">
    <property type="nucleotide sequence ID" value="NZ_WKJJ01000023.1"/>
</dbReference>
<sequence>MVTAAEPAPTHAAAPPQGFGAIAASFLGYLPGLVLAMACLRIAEVAQGARAGASSSVLGSAIAYDASALLRYGLPLLLLAWPFLRSSSRRVHVAGLGIGWTIVLWGQAALMHYHASAGVPLGADLFAYSWQEIRTTVAGGPALGAPLLAGLALAHAALWGWLVFHARSGKPRWSARAGLAFAAMAAASLLLMPTRLDNVLPAATGSATLAANKAAWFLDDNVHHWRTHEAPAKPVAVQATTPATTPATAQHAADPASRPDYPFLHSERTPDTLGPYFTINAAQRPNLVLIVVEGLGRSFSGPNARLGSFTPFLDELAQRSLYWENFLATQGRTFAVLPSLLGSVPYGPNGFAALPAMPPHAALPAVLQAQGYHTRFYTGSNLEFDNQGQYLRSAGVDKLYSERDYGPAYQRSNDWGYADRALVDFVLAREKSETRQPFAAILQTNSMHTPFVFPSQDDYRRKVEQRLAQLNVAEERRGPYRAQRDIYASILYTDDALRHYFEQAAQLPGHANTIYIVTGDHRLPEIPMETRLERYHVPLLVCSPLLKGPRAIKAVSSQFDLAPSLLAFLSHHHGIKTPAAVTWLGSGLDMDTGFRNLHALPLKQTKTELSDYVSGPLYLGQNQLYTLSDNMRLAPVDDAQAKAQVRAQFDSFIASNDAMANSGKLAPPESVAPQLAFREEGRSLQTAPVASGLGGVVVDNTHMRRDGAMLQVDARFANHAQGRSATFVPLLVLTDAQGRELGEAYGKAGALDGAQELPVTLQIKTSALKPGQYFVSVIPSHPDTGKPVGTGQYHVPVQL</sequence>
<feature type="compositionally biased region" description="Low complexity" evidence="6">
    <location>
        <begin position="241"/>
        <end position="256"/>
    </location>
</feature>
<evidence type="ECO:0000256" key="3">
    <source>
        <dbReference type="ARBA" id="ARBA00022692"/>
    </source>
</evidence>
<dbReference type="EMBL" id="WKJJ01000023">
    <property type="protein sequence ID" value="MRV75720.1"/>
    <property type="molecule type" value="Genomic_DNA"/>
</dbReference>
<name>A0A7X2LUK0_9BURK</name>
<dbReference type="Pfam" id="PF00884">
    <property type="entry name" value="Sulfatase"/>
    <property type="match status" value="1"/>
</dbReference>
<organism evidence="9 10">
    <name type="scientific">Pseudoduganella rivuli</name>
    <dbReference type="NCBI Taxonomy" id="2666085"/>
    <lineage>
        <taxon>Bacteria</taxon>
        <taxon>Pseudomonadati</taxon>
        <taxon>Pseudomonadota</taxon>
        <taxon>Betaproteobacteria</taxon>
        <taxon>Burkholderiales</taxon>
        <taxon>Oxalobacteraceae</taxon>
        <taxon>Telluria group</taxon>
        <taxon>Pseudoduganella</taxon>
    </lineage>
</organism>
<evidence type="ECO:0000256" key="2">
    <source>
        <dbReference type="ARBA" id="ARBA00022475"/>
    </source>
</evidence>
<feature type="domain" description="Sulfatase N-terminal" evidence="8">
    <location>
        <begin position="285"/>
        <end position="568"/>
    </location>
</feature>
<feature type="transmembrane region" description="Helical" evidence="7">
    <location>
        <begin position="91"/>
        <end position="110"/>
    </location>
</feature>
<dbReference type="AlphaFoldDB" id="A0A7X2LUK0"/>
<keyword evidence="2" id="KW-1003">Cell membrane</keyword>
<accession>A0A7X2LUK0</accession>
<keyword evidence="9" id="KW-0378">Hydrolase</keyword>
<evidence type="ECO:0000256" key="7">
    <source>
        <dbReference type="SAM" id="Phobius"/>
    </source>
</evidence>
<keyword evidence="4 7" id="KW-1133">Transmembrane helix</keyword>
<reference evidence="9 10" key="1">
    <citation type="submission" date="2019-11" db="EMBL/GenBank/DDBJ databases">
        <title>Novel species isolated from a subtropical stream in China.</title>
        <authorList>
            <person name="Lu H."/>
        </authorList>
    </citation>
    <scope>NUCLEOTIDE SEQUENCE [LARGE SCALE GENOMIC DNA]</scope>
    <source>
        <strain evidence="9 10">FT92W</strain>
    </source>
</reference>
<evidence type="ECO:0000259" key="8">
    <source>
        <dbReference type="Pfam" id="PF00884"/>
    </source>
</evidence>
<evidence type="ECO:0000256" key="1">
    <source>
        <dbReference type="ARBA" id="ARBA00004651"/>
    </source>
</evidence>
<dbReference type="CDD" id="cd16015">
    <property type="entry name" value="LTA_synthase"/>
    <property type="match status" value="1"/>
</dbReference>
<dbReference type="InterPro" id="IPR000917">
    <property type="entry name" value="Sulfatase_N"/>
</dbReference>
<keyword evidence="3 7" id="KW-0812">Transmembrane</keyword>
<dbReference type="GO" id="GO:0005886">
    <property type="term" value="C:plasma membrane"/>
    <property type="evidence" value="ECO:0007669"/>
    <property type="project" value="UniProtKB-SubCell"/>
</dbReference>
<dbReference type="GO" id="GO:0016787">
    <property type="term" value="F:hydrolase activity"/>
    <property type="evidence" value="ECO:0007669"/>
    <property type="project" value="UniProtKB-KW"/>
</dbReference>
<proteinExistence type="predicted"/>